<feature type="compositionally biased region" description="Basic residues" evidence="1">
    <location>
        <begin position="821"/>
        <end position="831"/>
    </location>
</feature>
<feature type="compositionally biased region" description="Polar residues" evidence="1">
    <location>
        <begin position="217"/>
        <end position="231"/>
    </location>
</feature>
<feature type="region of interest" description="Disordered" evidence="1">
    <location>
        <begin position="1"/>
        <end position="44"/>
    </location>
</feature>
<feature type="region of interest" description="Disordered" evidence="1">
    <location>
        <begin position="97"/>
        <end position="127"/>
    </location>
</feature>
<dbReference type="Pfam" id="PF08238">
    <property type="entry name" value="Sel1"/>
    <property type="match status" value="3"/>
</dbReference>
<dbReference type="OrthoDB" id="2384430at2759"/>
<keyword evidence="3" id="KW-1185">Reference proteome</keyword>
<feature type="compositionally biased region" description="Basic and acidic residues" evidence="1">
    <location>
        <begin position="360"/>
        <end position="370"/>
    </location>
</feature>
<dbReference type="Proteomes" id="UP000001798">
    <property type="component" value="Chromosome 6"/>
</dbReference>
<dbReference type="InterPro" id="IPR011990">
    <property type="entry name" value="TPR-like_helical_dom_sf"/>
</dbReference>
<dbReference type="GO" id="GO:0032153">
    <property type="term" value="C:cell division site"/>
    <property type="evidence" value="ECO:0007669"/>
    <property type="project" value="TreeGrafter"/>
</dbReference>
<dbReference type="PANTHER" id="PTHR43628:SF11">
    <property type="entry name" value="PROTEIN DSF2"/>
    <property type="match status" value="1"/>
</dbReference>
<reference evidence="2 3" key="2">
    <citation type="journal article" date="2012" name="Eukaryot. Cell">
        <title>Genome update of Botrytis cinerea strains B05.10 and T4.</title>
        <authorList>
            <person name="Staats M."/>
            <person name="van Kan J.A."/>
        </authorList>
    </citation>
    <scope>NUCLEOTIDE SEQUENCE [LARGE SCALE GENOMIC DNA]</scope>
    <source>
        <strain evidence="2 3">B05.10</strain>
    </source>
</reference>
<feature type="region of interest" description="Disordered" evidence="1">
    <location>
        <begin position="517"/>
        <end position="620"/>
    </location>
</feature>
<evidence type="ECO:0000256" key="1">
    <source>
        <dbReference type="SAM" id="MobiDB-lite"/>
    </source>
</evidence>
<feature type="compositionally biased region" description="Low complexity" evidence="1">
    <location>
        <begin position="288"/>
        <end position="303"/>
    </location>
</feature>
<dbReference type="SMART" id="SM00671">
    <property type="entry name" value="SEL1"/>
    <property type="match status" value="3"/>
</dbReference>
<dbReference type="Gene3D" id="1.25.40.10">
    <property type="entry name" value="Tetratricopeptide repeat domain"/>
    <property type="match status" value="1"/>
</dbReference>
<feature type="compositionally biased region" description="Basic and acidic residues" evidence="1">
    <location>
        <begin position="583"/>
        <end position="593"/>
    </location>
</feature>
<dbReference type="PANTHER" id="PTHR43628">
    <property type="entry name" value="ACTIVATOR OF C KINASE PROTEIN 1-RELATED"/>
    <property type="match status" value="1"/>
</dbReference>
<name>A0A384JKP2_BOTFB</name>
<feature type="compositionally biased region" description="Polar residues" evidence="1">
    <location>
        <begin position="597"/>
        <end position="612"/>
    </location>
</feature>
<protein>
    <submittedName>
        <fullName evidence="2">Bcdsf2</fullName>
    </submittedName>
</protein>
<feature type="region of interest" description="Disordered" evidence="1">
    <location>
        <begin position="139"/>
        <end position="465"/>
    </location>
</feature>
<dbReference type="FunFam" id="1.25.40.10:FF:000455">
    <property type="entry name" value="Cell cycle inhibitor Nif1, putative"/>
    <property type="match status" value="1"/>
</dbReference>
<dbReference type="KEGG" id="bfu:BCIN_06g05940"/>
<accession>A0A384JKP2</accession>
<reference evidence="2 3" key="3">
    <citation type="journal article" date="2017" name="Mol. Plant Pathol.">
        <title>A gapless genome sequence of the fungus Botrytis cinerea.</title>
        <authorList>
            <person name="Van Kan J.A."/>
            <person name="Stassen J.H."/>
            <person name="Mosbach A."/>
            <person name="Van Der Lee T.A."/>
            <person name="Faino L."/>
            <person name="Farmer A.D."/>
            <person name="Papasotiriou D.G."/>
            <person name="Zhou S."/>
            <person name="Seidl M.F."/>
            <person name="Cottam E."/>
            <person name="Edel D."/>
            <person name="Hahn M."/>
            <person name="Schwartz D.C."/>
            <person name="Dietrich R.A."/>
            <person name="Widdison S."/>
            <person name="Scalliet G."/>
        </authorList>
    </citation>
    <scope>NUCLEOTIDE SEQUENCE [LARGE SCALE GENOMIC DNA]</scope>
    <source>
        <strain evidence="2 3">B05.10</strain>
    </source>
</reference>
<dbReference type="VEuPathDB" id="FungiDB:Bcin06g05940"/>
<gene>
    <name evidence="2" type="primary">Bcdsf2</name>
    <name evidence="2" type="ORF">BCIN_06g05940</name>
</gene>
<feature type="compositionally biased region" description="Low complexity" evidence="1">
    <location>
        <begin position="333"/>
        <end position="356"/>
    </location>
</feature>
<feature type="compositionally biased region" description="Low complexity" evidence="1">
    <location>
        <begin position="25"/>
        <end position="38"/>
    </location>
</feature>
<evidence type="ECO:0000313" key="3">
    <source>
        <dbReference type="Proteomes" id="UP000001798"/>
    </source>
</evidence>
<dbReference type="InterPro" id="IPR006597">
    <property type="entry name" value="Sel1-like"/>
</dbReference>
<dbReference type="GeneID" id="36394271"/>
<feature type="region of interest" description="Disordered" evidence="1">
    <location>
        <begin position="803"/>
        <end position="831"/>
    </location>
</feature>
<reference evidence="2 3" key="1">
    <citation type="journal article" date="2011" name="PLoS Genet.">
        <title>Genomic analysis of the necrotrophic fungal pathogens Sclerotinia sclerotiorum and Botrytis cinerea.</title>
        <authorList>
            <person name="Amselem J."/>
            <person name="Cuomo C.A."/>
            <person name="van Kan J.A."/>
            <person name="Viaud M."/>
            <person name="Benito E.P."/>
            <person name="Couloux A."/>
            <person name="Coutinho P.M."/>
            <person name="de Vries R.P."/>
            <person name="Dyer P.S."/>
            <person name="Fillinger S."/>
            <person name="Fournier E."/>
            <person name="Gout L."/>
            <person name="Hahn M."/>
            <person name="Kohn L."/>
            <person name="Lapalu N."/>
            <person name="Plummer K.M."/>
            <person name="Pradier J.M."/>
            <person name="Quevillon E."/>
            <person name="Sharon A."/>
            <person name="Simon A."/>
            <person name="ten Have A."/>
            <person name="Tudzynski B."/>
            <person name="Tudzynski P."/>
            <person name="Wincker P."/>
            <person name="Andrew M."/>
            <person name="Anthouard V."/>
            <person name="Beever R.E."/>
            <person name="Beffa R."/>
            <person name="Benoit I."/>
            <person name="Bouzid O."/>
            <person name="Brault B."/>
            <person name="Chen Z."/>
            <person name="Choquer M."/>
            <person name="Collemare J."/>
            <person name="Cotton P."/>
            <person name="Danchin E.G."/>
            <person name="Da Silva C."/>
            <person name="Gautier A."/>
            <person name="Giraud C."/>
            <person name="Giraud T."/>
            <person name="Gonzalez C."/>
            <person name="Grossetete S."/>
            <person name="Guldener U."/>
            <person name="Henrissat B."/>
            <person name="Howlett B.J."/>
            <person name="Kodira C."/>
            <person name="Kretschmer M."/>
            <person name="Lappartient A."/>
            <person name="Leroch M."/>
            <person name="Levis C."/>
            <person name="Mauceli E."/>
            <person name="Neuveglise C."/>
            <person name="Oeser B."/>
            <person name="Pearson M."/>
            <person name="Poulain J."/>
            <person name="Poussereau N."/>
            <person name="Quesneville H."/>
            <person name="Rascle C."/>
            <person name="Schumacher J."/>
            <person name="Segurens B."/>
            <person name="Sexton A."/>
            <person name="Silva E."/>
            <person name="Sirven C."/>
            <person name="Soanes D.M."/>
            <person name="Talbot N.J."/>
            <person name="Templeton M."/>
            <person name="Yandava C."/>
            <person name="Yarden O."/>
            <person name="Zeng Q."/>
            <person name="Rollins J.A."/>
            <person name="Lebrun M.H."/>
            <person name="Dickman M."/>
        </authorList>
    </citation>
    <scope>NUCLEOTIDE SEQUENCE [LARGE SCALE GENOMIC DNA]</scope>
    <source>
        <strain evidence="2 3">B05.10</strain>
    </source>
</reference>
<feature type="compositionally biased region" description="Polar residues" evidence="1">
    <location>
        <begin position="109"/>
        <end position="126"/>
    </location>
</feature>
<feature type="compositionally biased region" description="Low complexity" evidence="1">
    <location>
        <begin position="245"/>
        <end position="259"/>
    </location>
</feature>
<feature type="compositionally biased region" description="Polar residues" evidence="1">
    <location>
        <begin position="437"/>
        <end position="447"/>
    </location>
</feature>
<dbReference type="InterPro" id="IPR052945">
    <property type="entry name" value="Mitotic_Regulator"/>
</dbReference>
<dbReference type="RefSeq" id="XP_024549430.1">
    <property type="nucleotide sequence ID" value="XM_024693644.1"/>
</dbReference>
<sequence length="831" mass="89836">MANRPNFIDLRSQSYGAMGTGSNGLPSPSLRSLPSPRLHVAGDIPPELSPLDAFAAQSRLLARQLNESTNGGKRISRLPPLTIANSLGQSRLGSLRSASAERLADSPLAQLSPTESPASAGPGQQRTEVEAPIFRPISVHPEVGKIPDTPAFDVIPEKEEGFRGRRPPPSPTPREQQSMFGARRDLSPASIEQDPRQLQKRPGRSPSDAPYRGRLSPQPSRSPSAPHQGRNNLRPERSPSAPHNGPGRSPRPGRSPSGPHNNRALRPERSPSAPQQRMVRPGRSPSDGPYRGPQSPRPGRSPSDAPSRPSQDSMRQRALRGPDGSLAVGGYGPRALAPPRAPFAQRAPSARSMSMESSDDDHSLSHDSPQRKLSSTSAMSSTPNSPSFNSSVPRSPSVSSDYSVDHTHLPRPAFNFSRPISRSSNHPMEDKPMIPSRQASSDSQPSFILTDDTAHTPVSMHSEGFPDHNLLGDGAAPSYVYSTFNLPRGKMLQRNSAIFQEGQPQAQFVFEQQPPAFLGNNQTIEGGPPPSPPSRPSTSSRPDISHLRPSLEPGSEPTTLAERGRSLTDPSHLPSPFDAPPTLHKDKAKKDNRAPSIASSNTTIKARSQHSLAPSAEMSGEEHVAKAIEYHEDGSLTKSTYHLRLAARQNHPTGMLLYALACRHGWGMRPNQREGVAWLRKAADSASLEVADDEDTAKDGKAVDVLERKTRKAQFALSIYELGVSHMNGWGIEQDKVLALRCFEIAGSWGDGDALAEAGFCYAQGVGCKKDLKKSAKFYRAAESKGISMIGNSWIYKSKYNDDGKDDVSSSPNGKKGGKDGHKRHLFGRTK</sequence>
<proteinExistence type="predicted"/>
<dbReference type="GO" id="GO:0010972">
    <property type="term" value="P:negative regulation of G2/M transition of mitotic cell cycle"/>
    <property type="evidence" value="ECO:0007669"/>
    <property type="project" value="TreeGrafter"/>
</dbReference>
<feature type="compositionally biased region" description="Low complexity" evidence="1">
    <location>
        <begin position="374"/>
        <end position="402"/>
    </location>
</feature>
<dbReference type="EMBL" id="CP009810">
    <property type="protein sequence ID" value="ATZ51168.1"/>
    <property type="molecule type" value="Genomic_DNA"/>
</dbReference>
<organism evidence="2 3">
    <name type="scientific">Botryotinia fuckeliana (strain B05.10)</name>
    <name type="common">Noble rot fungus</name>
    <name type="synonym">Botrytis cinerea</name>
    <dbReference type="NCBI Taxonomy" id="332648"/>
    <lineage>
        <taxon>Eukaryota</taxon>
        <taxon>Fungi</taxon>
        <taxon>Dikarya</taxon>
        <taxon>Ascomycota</taxon>
        <taxon>Pezizomycotina</taxon>
        <taxon>Leotiomycetes</taxon>
        <taxon>Helotiales</taxon>
        <taxon>Sclerotiniaceae</taxon>
        <taxon>Botrytis</taxon>
    </lineage>
</organism>
<evidence type="ECO:0000313" key="2">
    <source>
        <dbReference type="EMBL" id="ATZ51168.1"/>
    </source>
</evidence>
<dbReference type="SUPFAM" id="SSF81901">
    <property type="entry name" value="HCP-like"/>
    <property type="match status" value="1"/>
</dbReference>
<dbReference type="AlphaFoldDB" id="A0A384JKP2"/>